<proteinExistence type="predicted"/>
<evidence type="ECO:0000313" key="2">
    <source>
        <dbReference type="EMBL" id="HCK23890.1"/>
    </source>
</evidence>
<accession>A0A3D2SEF5</accession>
<gene>
    <name evidence="2" type="ORF">DHW31_03755</name>
</gene>
<dbReference type="InterPro" id="IPR041657">
    <property type="entry name" value="HTH_17"/>
</dbReference>
<evidence type="ECO:0000259" key="1">
    <source>
        <dbReference type="Pfam" id="PF12728"/>
    </source>
</evidence>
<protein>
    <recommendedName>
        <fullName evidence="1">Helix-turn-helix domain-containing protein</fullName>
    </recommendedName>
</protein>
<evidence type="ECO:0000313" key="3">
    <source>
        <dbReference type="Proteomes" id="UP000263098"/>
    </source>
</evidence>
<dbReference type="Proteomes" id="UP000263098">
    <property type="component" value="Unassembled WGS sequence"/>
</dbReference>
<organism evidence="2 3">
    <name type="scientific">Bacteroides graminisolvens</name>
    <dbReference type="NCBI Taxonomy" id="477666"/>
    <lineage>
        <taxon>Bacteria</taxon>
        <taxon>Pseudomonadati</taxon>
        <taxon>Bacteroidota</taxon>
        <taxon>Bacteroidia</taxon>
        <taxon>Bacteroidales</taxon>
        <taxon>Bacteroidaceae</taxon>
        <taxon>Bacteroides</taxon>
    </lineage>
</organism>
<feature type="domain" description="Helix-turn-helix" evidence="1">
    <location>
        <begin position="32"/>
        <end position="80"/>
    </location>
</feature>
<sequence length="90" mass="10175">MIARALSLNNDALFIFSNLKRRVGNLHDDVILTLKEIQEIFKVSKPTALKLIHSEGFPKLAGVGKRLLIPKKALEQWCTNNTTYEALENL</sequence>
<name>A0A3D2SEF5_9BACE</name>
<comment type="caution">
    <text evidence="2">The sequence shown here is derived from an EMBL/GenBank/DDBJ whole genome shotgun (WGS) entry which is preliminary data.</text>
</comment>
<dbReference type="EMBL" id="DPVG01000138">
    <property type="protein sequence ID" value="HCK23890.1"/>
    <property type="molecule type" value="Genomic_DNA"/>
</dbReference>
<dbReference type="Pfam" id="PF12728">
    <property type="entry name" value="HTH_17"/>
    <property type="match status" value="1"/>
</dbReference>
<dbReference type="AlphaFoldDB" id="A0A3D2SEF5"/>
<reference evidence="2 3" key="1">
    <citation type="journal article" date="2018" name="Nat. Biotechnol.">
        <title>A standardized bacterial taxonomy based on genome phylogeny substantially revises the tree of life.</title>
        <authorList>
            <person name="Parks D.H."/>
            <person name="Chuvochina M."/>
            <person name="Waite D.W."/>
            <person name="Rinke C."/>
            <person name="Skarshewski A."/>
            <person name="Chaumeil P.A."/>
            <person name="Hugenholtz P."/>
        </authorList>
    </citation>
    <scope>NUCLEOTIDE SEQUENCE [LARGE SCALE GENOMIC DNA]</scope>
    <source>
        <strain evidence="2">UBA9667</strain>
    </source>
</reference>